<accession>A0A7R8WL19</accession>
<keyword evidence="12" id="KW-0325">Glycoprotein</keyword>
<dbReference type="GO" id="GO:0042813">
    <property type="term" value="F:Wnt receptor activity"/>
    <property type="evidence" value="ECO:0007669"/>
    <property type="project" value="TreeGrafter"/>
</dbReference>
<dbReference type="SUPFAM" id="SSF63501">
    <property type="entry name" value="Frizzled cysteine-rich domain"/>
    <property type="match status" value="1"/>
</dbReference>
<dbReference type="InterPro" id="IPR036790">
    <property type="entry name" value="Frizzled_dom_sf"/>
</dbReference>
<evidence type="ECO:0000256" key="4">
    <source>
        <dbReference type="ARBA" id="ARBA00022475"/>
    </source>
</evidence>
<dbReference type="GO" id="GO:0060070">
    <property type="term" value="P:canonical Wnt signaling pathway"/>
    <property type="evidence" value="ECO:0007669"/>
    <property type="project" value="TreeGrafter"/>
</dbReference>
<sequence length="569" mass="64211">MGIKRLVEMHGRSLVSDDSKNNEKCEPITIPLCTKLPYNRTIFPNLLRHPNQEEAGMEVHQFFPLVKVKCSPDLQFFLCTVYAPVCTILDYPVPPCRDLCESAKSNCEDLMNRFGFPWPENLNCDQFPAAGETDICVPRGNPTSLSRNPIPRDFPQSSPDPGFPPVGAKDFGFVCPIQFRTPDEFEEYTLRVGDKVEKNCGAPCDGMFFSQQEREFARMWIFGWSVVCVISCSFTLMTFLIEMSRFAYPEKPIIYLCLCYFMIATTYIVGHILGNKAACIEPFPLFKGPQTLAGGEMPSLISQGTKKEACTILFMLLYFFTMAASIWWVILALTWYLAAGLKWGVEAIEKNSQYYHLAAWATPAVMTIAILAMGKVEGDVLSGVCYVGLWDPVALRVFVLGPLCVFLALGILFLLLGFDSLFRIRTIMKHGGTKTDKLEKLMARIIVFSGLYVVPGCIVMACLIYEQSQMESWMVAWQQAKCRESTYAIPCPILPPGETVSMPNRSVFTAFMLKYLMTLMLGVTSGFWIWSKKTLSSWSQFCTRLSSLCCRNENQPIRIPTNPRREAYV</sequence>
<dbReference type="InterPro" id="IPR017981">
    <property type="entry name" value="GPCR_2-like_7TM"/>
</dbReference>
<keyword evidence="5" id="KW-0879">Wnt signaling pathway</keyword>
<dbReference type="InterPro" id="IPR020067">
    <property type="entry name" value="Frizzled_dom"/>
</dbReference>
<evidence type="ECO:0000256" key="12">
    <source>
        <dbReference type="ARBA" id="ARBA00023180"/>
    </source>
</evidence>
<evidence type="ECO:0000256" key="2">
    <source>
        <dbReference type="ARBA" id="ARBA00008077"/>
    </source>
</evidence>
<dbReference type="SMART" id="SM01330">
    <property type="entry name" value="Frizzled"/>
    <property type="match status" value="1"/>
</dbReference>
<evidence type="ECO:0000256" key="13">
    <source>
        <dbReference type="PROSITE-ProRule" id="PRU00090"/>
    </source>
</evidence>
<comment type="caution">
    <text evidence="13">Lacks conserved residue(s) required for the propagation of feature annotation.</text>
</comment>
<dbReference type="InterPro" id="IPR015526">
    <property type="entry name" value="Frizzled/SFRP"/>
</dbReference>
<dbReference type="PROSITE" id="PS50038">
    <property type="entry name" value="FZ"/>
    <property type="match status" value="1"/>
</dbReference>
<dbReference type="InterPro" id="IPR000539">
    <property type="entry name" value="Frizzled/Smoothened_7TM"/>
</dbReference>
<evidence type="ECO:0000256" key="7">
    <source>
        <dbReference type="ARBA" id="ARBA00022729"/>
    </source>
</evidence>
<gene>
    <name evidence="14" type="ORF">CTOB1V02_LOCUS8890</name>
</gene>
<dbReference type="Gene3D" id="1.20.1070.10">
    <property type="entry name" value="Rhodopsin 7-helix transmembrane proteins"/>
    <property type="match status" value="1"/>
</dbReference>
<feature type="disulfide bond" evidence="13">
    <location>
        <begin position="25"/>
        <end position="86"/>
    </location>
</feature>
<feature type="disulfide bond" evidence="13">
    <location>
        <begin position="33"/>
        <end position="79"/>
    </location>
</feature>
<evidence type="ECO:0000256" key="6">
    <source>
        <dbReference type="ARBA" id="ARBA00022692"/>
    </source>
</evidence>
<keyword evidence="10 13" id="KW-1015">Disulfide bond</keyword>
<evidence type="ECO:0000313" key="14">
    <source>
        <dbReference type="EMBL" id="CAD7231036.1"/>
    </source>
</evidence>
<keyword evidence="9" id="KW-0472">Membrane</keyword>
<dbReference type="GO" id="GO:0035567">
    <property type="term" value="P:non-canonical Wnt signaling pathway"/>
    <property type="evidence" value="ECO:0007669"/>
    <property type="project" value="TreeGrafter"/>
</dbReference>
<keyword evidence="11" id="KW-0675">Receptor</keyword>
<dbReference type="AlphaFoldDB" id="A0A7R8WL19"/>
<dbReference type="EMBL" id="OB663145">
    <property type="protein sequence ID" value="CAD7231036.1"/>
    <property type="molecule type" value="Genomic_DNA"/>
</dbReference>
<keyword evidence="3" id="KW-0217">Developmental protein</keyword>
<keyword evidence="8" id="KW-1133">Transmembrane helix</keyword>
<dbReference type="OrthoDB" id="10053709at2759"/>
<evidence type="ECO:0000256" key="3">
    <source>
        <dbReference type="ARBA" id="ARBA00022473"/>
    </source>
</evidence>
<dbReference type="FunFam" id="1.10.2000.10:FF:000016">
    <property type="entry name" value="Frizzled"/>
    <property type="match status" value="1"/>
</dbReference>
<comment type="subcellular location">
    <subcellularLocation>
        <location evidence="1">Cell membrane</location>
        <topology evidence="1">Multi-pass membrane protein</topology>
    </subcellularLocation>
</comment>
<evidence type="ECO:0000256" key="1">
    <source>
        <dbReference type="ARBA" id="ARBA00004651"/>
    </source>
</evidence>
<proteinExistence type="inferred from homology"/>
<keyword evidence="6" id="KW-0812">Transmembrane</keyword>
<dbReference type="Pfam" id="PF01392">
    <property type="entry name" value="Fz"/>
    <property type="match status" value="1"/>
</dbReference>
<name>A0A7R8WL19_9CRUS</name>
<feature type="disulfide bond" evidence="13">
    <location>
        <begin position="100"/>
        <end position="124"/>
    </location>
</feature>
<comment type="similarity">
    <text evidence="2">Belongs to the G-protein coupled receptor Fz/Smo family.</text>
</comment>
<evidence type="ECO:0000256" key="9">
    <source>
        <dbReference type="ARBA" id="ARBA00023136"/>
    </source>
</evidence>
<dbReference type="GO" id="GO:0005886">
    <property type="term" value="C:plasma membrane"/>
    <property type="evidence" value="ECO:0007669"/>
    <property type="project" value="UniProtKB-SubCell"/>
</dbReference>
<evidence type="ECO:0000256" key="10">
    <source>
        <dbReference type="ARBA" id="ARBA00023157"/>
    </source>
</evidence>
<dbReference type="GO" id="GO:0017147">
    <property type="term" value="F:Wnt-protein binding"/>
    <property type="evidence" value="ECO:0007669"/>
    <property type="project" value="TreeGrafter"/>
</dbReference>
<organism evidence="14">
    <name type="scientific">Cyprideis torosa</name>
    <dbReference type="NCBI Taxonomy" id="163714"/>
    <lineage>
        <taxon>Eukaryota</taxon>
        <taxon>Metazoa</taxon>
        <taxon>Ecdysozoa</taxon>
        <taxon>Arthropoda</taxon>
        <taxon>Crustacea</taxon>
        <taxon>Oligostraca</taxon>
        <taxon>Ostracoda</taxon>
        <taxon>Podocopa</taxon>
        <taxon>Podocopida</taxon>
        <taxon>Cytherocopina</taxon>
        <taxon>Cytheroidea</taxon>
        <taxon>Cytherideidae</taxon>
        <taxon>Cyprideis</taxon>
    </lineage>
</organism>
<dbReference type="PROSITE" id="PS50261">
    <property type="entry name" value="G_PROTEIN_RECEP_F2_4"/>
    <property type="match status" value="1"/>
</dbReference>
<protein>
    <submittedName>
        <fullName evidence="14">Uncharacterized protein</fullName>
    </submittedName>
</protein>
<evidence type="ECO:0000256" key="8">
    <source>
        <dbReference type="ARBA" id="ARBA00022989"/>
    </source>
</evidence>
<evidence type="ECO:0000256" key="11">
    <source>
        <dbReference type="ARBA" id="ARBA00023170"/>
    </source>
</evidence>
<keyword evidence="7" id="KW-0732">Signal</keyword>
<dbReference type="PANTHER" id="PTHR11309">
    <property type="entry name" value="FRIZZLED"/>
    <property type="match status" value="1"/>
</dbReference>
<dbReference type="Gene3D" id="1.10.2000.10">
    <property type="entry name" value="Frizzled cysteine-rich domain"/>
    <property type="match status" value="1"/>
</dbReference>
<reference evidence="14" key="1">
    <citation type="submission" date="2020-11" db="EMBL/GenBank/DDBJ databases">
        <authorList>
            <person name="Tran Van P."/>
        </authorList>
    </citation>
    <scope>NUCLEOTIDE SEQUENCE</scope>
</reference>
<dbReference type="SMART" id="SM00063">
    <property type="entry name" value="FRI"/>
    <property type="match status" value="1"/>
</dbReference>
<dbReference type="PRINTS" id="PR00489">
    <property type="entry name" value="FRIZZLED"/>
</dbReference>
<dbReference type="PANTHER" id="PTHR11309:SF47">
    <property type="entry name" value="FRIZZLED"/>
    <property type="match status" value="1"/>
</dbReference>
<keyword evidence="4" id="KW-1003">Cell membrane</keyword>
<dbReference type="Pfam" id="PF01534">
    <property type="entry name" value="Frizzled"/>
    <property type="match status" value="1"/>
</dbReference>
<evidence type="ECO:0000256" key="5">
    <source>
        <dbReference type="ARBA" id="ARBA00022687"/>
    </source>
</evidence>